<accession>G7GXQ8</accession>
<evidence type="ECO:0000256" key="3">
    <source>
        <dbReference type="ARBA" id="ARBA00012922"/>
    </source>
</evidence>
<dbReference type="Gene3D" id="3.90.1300.10">
    <property type="entry name" value="Amidase signature (AS) domain"/>
    <property type="match status" value="1"/>
</dbReference>
<feature type="domain" description="Amidase" evidence="4">
    <location>
        <begin position="35"/>
        <end position="452"/>
    </location>
</feature>
<gene>
    <name evidence="5" type="ORF">GOARA_010_00060</name>
</gene>
<evidence type="ECO:0000256" key="1">
    <source>
        <dbReference type="ARBA" id="ARBA00001311"/>
    </source>
</evidence>
<dbReference type="Proteomes" id="UP000035088">
    <property type="component" value="Unassembled WGS sequence"/>
</dbReference>
<keyword evidence="6" id="KW-1185">Reference proteome</keyword>
<dbReference type="InterPro" id="IPR036928">
    <property type="entry name" value="AS_sf"/>
</dbReference>
<dbReference type="OrthoDB" id="5175573at2"/>
<dbReference type="NCBIfam" id="NF005899">
    <property type="entry name" value="PRK07869.1"/>
    <property type="match status" value="1"/>
</dbReference>
<dbReference type="PANTHER" id="PTHR11895">
    <property type="entry name" value="TRANSAMIDASE"/>
    <property type="match status" value="1"/>
</dbReference>
<name>G7GXQ8_9ACTN</name>
<dbReference type="PROSITE" id="PS00571">
    <property type="entry name" value="AMIDASES"/>
    <property type="match status" value="1"/>
</dbReference>
<dbReference type="RefSeq" id="WP_007320463.1">
    <property type="nucleotide sequence ID" value="NZ_BAEE01000010.1"/>
</dbReference>
<dbReference type="SUPFAM" id="SSF75304">
    <property type="entry name" value="Amidase signature (AS) enzymes"/>
    <property type="match status" value="1"/>
</dbReference>
<dbReference type="PANTHER" id="PTHR11895:SF7">
    <property type="entry name" value="GLUTAMYL-TRNA(GLN) AMIDOTRANSFERASE SUBUNIT A, MITOCHONDRIAL"/>
    <property type="match status" value="1"/>
</dbReference>
<comment type="catalytic activity">
    <reaction evidence="1">
        <text>a monocarboxylic acid amide + H2O = a monocarboxylate + NH4(+)</text>
        <dbReference type="Rhea" id="RHEA:12020"/>
        <dbReference type="ChEBI" id="CHEBI:15377"/>
        <dbReference type="ChEBI" id="CHEBI:28938"/>
        <dbReference type="ChEBI" id="CHEBI:35757"/>
        <dbReference type="ChEBI" id="CHEBI:83628"/>
        <dbReference type="EC" id="3.5.1.4"/>
    </reaction>
</comment>
<dbReference type="InterPro" id="IPR020556">
    <property type="entry name" value="Amidase_CS"/>
</dbReference>
<proteinExistence type="inferred from homology"/>
<protein>
    <recommendedName>
        <fullName evidence="3">amidase</fullName>
        <ecNumber evidence="3">3.5.1.4</ecNumber>
    </recommendedName>
</protein>
<dbReference type="GO" id="GO:0004040">
    <property type="term" value="F:amidase activity"/>
    <property type="evidence" value="ECO:0007669"/>
    <property type="project" value="UniProtKB-EC"/>
</dbReference>
<reference evidence="5 6" key="1">
    <citation type="submission" date="2011-11" db="EMBL/GenBank/DDBJ databases">
        <title>Whole genome shotgun sequence of Gordonia araii NBRC 100433.</title>
        <authorList>
            <person name="Yoshida Y."/>
            <person name="Hosoyama A."/>
            <person name="Tsuchikane K."/>
            <person name="Katsumata H."/>
            <person name="Yamazaki S."/>
            <person name="Fujita N."/>
        </authorList>
    </citation>
    <scope>NUCLEOTIDE SEQUENCE [LARGE SCALE GENOMIC DNA]</scope>
    <source>
        <strain evidence="5 6">NBRC 100433</strain>
    </source>
</reference>
<dbReference type="InterPro" id="IPR000120">
    <property type="entry name" value="Amidase"/>
</dbReference>
<dbReference type="InterPro" id="IPR023631">
    <property type="entry name" value="Amidase_dom"/>
</dbReference>
<dbReference type="STRING" id="1073574.GOARA_010_00060"/>
<sequence length="469" mass="49736">MTKVHAFTGDCLGELDAVGVATAIRTGEFSAEEAALAALARIDAVEPQLNAVAFDDREHGLARAAAGDFPDGSLRGVPSMIKNNTIVDGIPTMHGSAAVPPTPATTNEKFTDQLLASGVNILGATTLPAFGLTATTEFVDRPPTRNPWNTEYSAGASSGGAAALVAAGALPIAHANDGGGSIRIPAAACGLVGLKPSRDRVLASAEGESLPIDLISNGVVSRSVRDTAHFIADTQRYAPAKGMPDLGLVEGPSGRRLRIALIAEPITGGLLDPETSVALEAVAEVLAAQGHMIDRVPLPVERSYVRQFTDYWSLLAFSLDHFGKRLIDKGFDRSKLDPFTVGLSKQFLRRFWATPGVLLGLRKSTKQFRALFDQFDVVYSPTLGHTTPKIGFLDPGGDFDEVFERLVQYVTFTPANNTSGTPAISLPLAQTKDGLPIGLHFAADVGQEQTLLELAYQLEAERPFARIQD</sequence>
<organism evidence="5 6">
    <name type="scientific">Gordonia araii NBRC 100433</name>
    <dbReference type="NCBI Taxonomy" id="1073574"/>
    <lineage>
        <taxon>Bacteria</taxon>
        <taxon>Bacillati</taxon>
        <taxon>Actinomycetota</taxon>
        <taxon>Actinomycetes</taxon>
        <taxon>Mycobacteriales</taxon>
        <taxon>Gordoniaceae</taxon>
        <taxon>Gordonia</taxon>
    </lineage>
</organism>
<evidence type="ECO:0000256" key="2">
    <source>
        <dbReference type="ARBA" id="ARBA00009199"/>
    </source>
</evidence>
<dbReference type="EMBL" id="BAEE01000010">
    <property type="protein sequence ID" value="GAB08383.1"/>
    <property type="molecule type" value="Genomic_DNA"/>
</dbReference>
<comment type="similarity">
    <text evidence="2">Belongs to the amidase family.</text>
</comment>
<evidence type="ECO:0000313" key="5">
    <source>
        <dbReference type="EMBL" id="GAB08383.1"/>
    </source>
</evidence>
<evidence type="ECO:0000313" key="6">
    <source>
        <dbReference type="Proteomes" id="UP000035088"/>
    </source>
</evidence>
<dbReference type="EC" id="3.5.1.4" evidence="3"/>
<dbReference type="Pfam" id="PF01425">
    <property type="entry name" value="Amidase"/>
    <property type="match status" value="1"/>
</dbReference>
<comment type="caution">
    <text evidence="5">The sequence shown here is derived from an EMBL/GenBank/DDBJ whole genome shotgun (WGS) entry which is preliminary data.</text>
</comment>
<dbReference type="AlphaFoldDB" id="G7GXQ8"/>
<evidence type="ECO:0000259" key="4">
    <source>
        <dbReference type="Pfam" id="PF01425"/>
    </source>
</evidence>